<feature type="transmembrane region" description="Helical" evidence="6">
    <location>
        <begin position="56"/>
        <end position="82"/>
    </location>
</feature>
<sequence length="113" mass="12348">PGDRNGASPTPRTGTSHDIPEWRRDKYILGGYRPLEADYLQVIKSLSYLHNETCNVYTHLIGSLLLPSFATAILLAALVSIPKFRTLPWCSVRVGAYAALGASAFIPLLHGVQ</sequence>
<keyword evidence="4 6" id="KW-1133">Transmembrane helix</keyword>
<dbReference type="PANTHER" id="PTHR20855:SF52">
    <property type="entry name" value="ADIPONECTIN RECEPTOR PROTEIN"/>
    <property type="match status" value="1"/>
</dbReference>
<dbReference type="GO" id="GO:0038023">
    <property type="term" value="F:signaling receptor activity"/>
    <property type="evidence" value="ECO:0007669"/>
    <property type="project" value="TreeGrafter"/>
</dbReference>
<comment type="similarity">
    <text evidence="2">Belongs to the ADIPOR family.</text>
</comment>
<reference evidence="7" key="2">
    <citation type="submission" date="2014-02" db="EMBL/GenBank/DDBJ databases">
        <title>Annotation of the Genome Sequence of Fusarium oxysporum f. sp. melonis 26406.</title>
        <authorList>
            <consortium name="The Broad Institute Genomics Platform"/>
            <person name="Ma L.-J."/>
            <person name="Corby-Kistler H."/>
            <person name="Broz K."/>
            <person name="Gale L.R."/>
            <person name="Jonkers W."/>
            <person name="O'Donnell K."/>
            <person name="Ploetz R."/>
            <person name="Steinberg C."/>
            <person name="Schwartz D.C."/>
            <person name="VanEtten H."/>
            <person name="Zhou S."/>
            <person name="Young S.K."/>
            <person name="Zeng Q."/>
            <person name="Gargeya S."/>
            <person name="Fitzgerald M."/>
            <person name="Abouelleil A."/>
            <person name="Alvarado L."/>
            <person name="Chapman S.B."/>
            <person name="Gainer-Dewar J."/>
            <person name="Goldberg J."/>
            <person name="Griggs A."/>
            <person name="Gujja S."/>
            <person name="Hansen M."/>
            <person name="Howarth C."/>
            <person name="Imamovic A."/>
            <person name="Ireland A."/>
            <person name="Larimer J."/>
            <person name="McCowan C."/>
            <person name="Murphy C."/>
            <person name="Pearson M."/>
            <person name="Poon T.W."/>
            <person name="Priest M."/>
            <person name="Roberts A."/>
            <person name="Saif S."/>
            <person name="Shea T."/>
            <person name="Sykes S."/>
            <person name="Wortman J."/>
            <person name="Nusbaum C."/>
            <person name="Birren B."/>
        </authorList>
    </citation>
    <scope>NUCLEOTIDE SEQUENCE</scope>
    <source>
        <strain evidence="7">26406</strain>
    </source>
</reference>
<evidence type="ECO:0000256" key="3">
    <source>
        <dbReference type="ARBA" id="ARBA00022692"/>
    </source>
</evidence>
<protein>
    <submittedName>
        <fullName evidence="7">Uncharacterized protein</fullName>
    </submittedName>
</protein>
<dbReference type="GO" id="GO:0006882">
    <property type="term" value="P:intracellular zinc ion homeostasis"/>
    <property type="evidence" value="ECO:0007669"/>
    <property type="project" value="TreeGrafter"/>
</dbReference>
<accession>W9Z560</accession>
<evidence type="ECO:0000256" key="1">
    <source>
        <dbReference type="ARBA" id="ARBA00004141"/>
    </source>
</evidence>
<dbReference type="AlphaFoldDB" id="W9Z560"/>
<dbReference type="HOGENOM" id="CLU_2139366_0_0_1"/>
<dbReference type="InterPro" id="IPR004254">
    <property type="entry name" value="AdipoR/HlyIII-related"/>
</dbReference>
<reference evidence="7" key="1">
    <citation type="submission" date="2012-04" db="EMBL/GenBank/DDBJ databases">
        <title>The Genome Sequence of Fusarium oxysporum melonis.</title>
        <authorList>
            <consortium name="The Broad Institute Genome Sequencing Platform"/>
            <person name="Ma L.-J."/>
            <person name="Gale L.R."/>
            <person name="Schwartz D.C."/>
            <person name="Zhou S."/>
            <person name="Corby-Kistler H."/>
            <person name="Young S.K."/>
            <person name="Zeng Q."/>
            <person name="Gargeya S."/>
            <person name="Fitzgerald M."/>
            <person name="Haas B."/>
            <person name="Abouelleil A."/>
            <person name="Alvarado L."/>
            <person name="Arachchi H.M."/>
            <person name="Berlin A."/>
            <person name="Brown A."/>
            <person name="Chapman S.B."/>
            <person name="Chen Z."/>
            <person name="Dunbar C."/>
            <person name="Freedman E."/>
            <person name="Gearin G."/>
            <person name="Goldberg J."/>
            <person name="Griggs A."/>
            <person name="Gujja S."/>
            <person name="Heiman D."/>
            <person name="Howarth C."/>
            <person name="Larson L."/>
            <person name="Lui A."/>
            <person name="MacDonald P.J.P."/>
            <person name="Montmayeur A."/>
            <person name="Murphy C."/>
            <person name="Neiman D."/>
            <person name="Pearson M."/>
            <person name="Priest M."/>
            <person name="Roberts A."/>
            <person name="Saif S."/>
            <person name="Shea T."/>
            <person name="Shenoy N."/>
            <person name="Sisk P."/>
            <person name="Stolte C."/>
            <person name="Sykes S."/>
            <person name="Wortman J."/>
            <person name="Nusbaum C."/>
            <person name="Birren B."/>
        </authorList>
    </citation>
    <scope>NUCLEOTIDE SEQUENCE</scope>
    <source>
        <strain evidence="7">26406</strain>
    </source>
</reference>
<evidence type="ECO:0000256" key="6">
    <source>
        <dbReference type="SAM" id="Phobius"/>
    </source>
</evidence>
<dbReference type="GO" id="GO:0016020">
    <property type="term" value="C:membrane"/>
    <property type="evidence" value="ECO:0007669"/>
    <property type="project" value="UniProtKB-SubCell"/>
</dbReference>
<keyword evidence="5 6" id="KW-0472">Membrane</keyword>
<dbReference type="Proteomes" id="UP000030703">
    <property type="component" value="Unassembled WGS sequence"/>
</dbReference>
<evidence type="ECO:0000256" key="4">
    <source>
        <dbReference type="ARBA" id="ARBA00022989"/>
    </source>
</evidence>
<proteinExistence type="inferred from homology"/>
<evidence type="ECO:0000256" key="5">
    <source>
        <dbReference type="ARBA" id="ARBA00023136"/>
    </source>
</evidence>
<name>W9Z560_FUSOX</name>
<keyword evidence="3 6" id="KW-0812">Transmembrane</keyword>
<evidence type="ECO:0000256" key="2">
    <source>
        <dbReference type="ARBA" id="ARBA00007018"/>
    </source>
</evidence>
<dbReference type="EMBL" id="KI980581">
    <property type="protein sequence ID" value="EXK23757.1"/>
    <property type="molecule type" value="Genomic_DNA"/>
</dbReference>
<dbReference type="VEuPathDB" id="FungiDB:FOMG_19483"/>
<feature type="transmembrane region" description="Helical" evidence="6">
    <location>
        <begin position="94"/>
        <end position="112"/>
    </location>
</feature>
<organism evidence="7">
    <name type="scientific">Fusarium oxysporum f. sp. melonis 26406</name>
    <dbReference type="NCBI Taxonomy" id="1089452"/>
    <lineage>
        <taxon>Eukaryota</taxon>
        <taxon>Fungi</taxon>
        <taxon>Dikarya</taxon>
        <taxon>Ascomycota</taxon>
        <taxon>Pezizomycotina</taxon>
        <taxon>Sordariomycetes</taxon>
        <taxon>Hypocreomycetidae</taxon>
        <taxon>Hypocreales</taxon>
        <taxon>Nectriaceae</taxon>
        <taxon>Fusarium</taxon>
        <taxon>Fusarium oxysporum species complex</taxon>
    </lineage>
</organism>
<evidence type="ECO:0000313" key="7">
    <source>
        <dbReference type="EMBL" id="EXK23757.1"/>
    </source>
</evidence>
<comment type="subcellular location">
    <subcellularLocation>
        <location evidence="1">Membrane</location>
        <topology evidence="1">Multi-pass membrane protein</topology>
    </subcellularLocation>
</comment>
<feature type="non-terminal residue" evidence="7">
    <location>
        <position position="1"/>
    </location>
</feature>
<gene>
    <name evidence="7" type="ORF">FOMG_19483</name>
</gene>
<feature type="non-terminal residue" evidence="7">
    <location>
        <position position="113"/>
    </location>
</feature>
<dbReference type="PANTHER" id="PTHR20855">
    <property type="entry name" value="ADIPOR/PROGESTIN RECEPTOR-RELATED"/>
    <property type="match status" value="1"/>
</dbReference>